<dbReference type="AlphaFoldDB" id="A0A7C3VJL1"/>
<organism evidence="3">
    <name type="scientific">Planktothricoides sp. SpSt-374</name>
    <dbReference type="NCBI Taxonomy" id="2282167"/>
    <lineage>
        <taxon>Bacteria</taxon>
        <taxon>Bacillati</taxon>
        <taxon>Cyanobacteriota</taxon>
        <taxon>Cyanophyceae</taxon>
        <taxon>Oscillatoriophycideae</taxon>
        <taxon>Oscillatoriales</taxon>
        <taxon>Oscillatoriaceae</taxon>
        <taxon>Planktothricoides</taxon>
    </lineage>
</organism>
<gene>
    <name evidence="3" type="ORF">ENR15_09975</name>
</gene>
<feature type="coiled-coil region" evidence="1">
    <location>
        <begin position="104"/>
        <end position="138"/>
    </location>
</feature>
<sequence>MSIVGSMASVVSNLPPSPPPPPRHPVTPSPPLPISPSFPSSPNGAPPEHCCQFCVKLTTIFDMALVTLPVAPEPLSIPEALAQLQQEITELALCQIAIARWQLHQQQTDQCQKSMQQLEAIQERINALAAELETQMRQFHLTASAVNPYYCALQSPPNSQHPANVWEIHHAAVPHVMRRGSQFILTAKSLDLSVTDEGAQGRERARHACRRREALERWLLAQRHC</sequence>
<comment type="caution">
    <text evidence="3">The sequence shown here is derived from an EMBL/GenBank/DDBJ whole genome shotgun (WGS) entry which is preliminary data.</text>
</comment>
<accession>A0A7C3VJL1</accession>
<protein>
    <submittedName>
        <fullName evidence="3">Uncharacterized protein</fullName>
    </submittedName>
</protein>
<proteinExistence type="predicted"/>
<keyword evidence="1" id="KW-0175">Coiled coil</keyword>
<feature type="region of interest" description="Disordered" evidence="2">
    <location>
        <begin position="1"/>
        <end position="43"/>
    </location>
</feature>
<evidence type="ECO:0000256" key="1">
    <source>
        <dbReference type="SAM" id="Coils"/>
    </source>
</evidence>
<evidence type="ECO:0000256" key="2">
    <source>
        <dbReference type="SAM" id="MobiDB-lite"/>
    </source>
</evidence>
<evidence type="ECO:0000313" key="3">
    <source>
        <dbReference type="EMBL" id="HGG00957.1"/>
    </source>
</evidence>
<dbReference type="EMBL" id="DSPX01000097">
    <property type="protein sequence ID" value="HGG00957.1"/>
    <property type="molecule type" value="Genomic_DNA"/>
</dbReference>
<feature type="compositionally biased region" description="Pro residues" evidence="2">
    <location>
        <begin position="15"/>
        <end position="36"/>
    </location>
</feature>
<name>A0A7C3VJL1_9CYAN</name>
<reference evidence="3" key="1">
    <citation type="journal article" date="2020" name="mSystems">
        <title>Genome- and Community-Level Interaction Insights into Carbon Utilization and Element Cycling Functions of Hydrothermarchaeota in Hydrothermal Sediment.</title>
        <authorList>
            <person name="Zhou Z."/>
            <person name="Liu Y."/>
            <person name="Xu W."/>
            <person name="Pan J."/>
            <person name="Luo Z.H."/>
            <person name="Li M."/>
        </authorList>
    </citation>
    <scope>NUCLEOTIDE SEQUENCE [LARGE SCALE GENOMIC DNA]</scope>
    <source>
        <strain evidence="3">SpSt-374</strain>
    </source>
</reference>